<evidence type="ECO:0000313" key="2">
    <source>
        <dbReference type="WBParaSite" id="PgB16_g013_t04"/>
    </source>
</evidence>
<reference evidence="2" key="1">
    <citation type="submission" date="2022-11" db="UniProtKB">
        <authorList>
            <consortium name="WormBaseParasite"/>
        </authorList>
    </citation>
    <scope>IDENTIFICATION</scope>
</reference>
<keyword evidence="1" id="KW-1185">Reference proteome</keyword>
<dbReference type="Proteomes" id="UP000887569">
    <property type="component" value="Unplaced"/>
</dbReference>
<dbReference type="WBParaSite" id="PgB16_g013_t04">
    <property type="protein sequence ID" value="PgB16_g013_t04"/>
    <property type="gene ID" value="PgB16_g013"/>
</dbReference>
<name>A0A914ZRB9_PARUN</name>
<proteinExistence type="predicted"/>
<accession>A0A914ZRB9</accession>
<dbReference type="AlphaFoldDB" id="A0A914ZRB9"/>
<evidence type="ECO:0000313" key="1">
    <source>
        <dbReference type="Proteomes" id="UP000887569"/>
    </source>
</evidence>
<sequence length="64" mass="7205">EQCIWHKEASRLRFANLQADFPIGTRKVRQTRQQGSSTHKTSIQTSRLNECCGVANSDACVDLI</sequence>
<protein>
    <submittedName>
        <fullName evidence="2">Actin</fullName>
    </submittedName>
</protein>
<organism evidence="1 2">
    <name type="scientific">Parascaris univalens</name>
    <name type="common">Nematode worm</name>
    <dbReference type="NCBI Taxonomy" id="6257"/>
    <lineage>
        <taxon>Eukaryota</taxon>
        <taxon>Metazoa</taxon>
        <taxon>Ecdysozoa</taxon>
        <taxon>Nematoda</taxon>
        <taxon>Chromadorea</taxon>
        <taxon>Rhabditida</taxon>
        <taxon>Spirurina</taxon>
        <taxon>Ascaridomorpha</taxon>
        <taxon>Ascaridoidea</taxon>
        <taxon>Ascarididae</taxon>
        <taxon>Parascaris</taxon>
    </lineage>
</organism>